<reference evidence="2 3" key="1">
    <citation type="submission" date="2017-04" db="EMBL/GenBank/DDBJ databases">
        <authorList>
            <person name="Afonso C.L."/>
            <person name="Miller P.J."/>
            <person name="Scott M.A."/>
            <person name="Spackman E."/>
            <person name="Goraichik I."/>
            <person name="Dimitrov K.M."/>
            <person name="Suarez D.L."/>
            <person name="Swayne D.E."/>
        </authorList>
    </citation>
    <scope>NUCLEOTIDE SEQUENCE [LARGE SCALE GENOMIC DNA]</scope>
    <source>
        <strain evidence="2 3">DSM 12555</strain>
    </source>
</reference>
<proteinExistence type="predicted"/>
<dbReference type="GO" id="GO:0007165">
    <property type="term" value="P:signal transduction"/>
    <property type="evidence" value="ECO:0007669"/>
    <property type="project" value="InterPro"/>
</dbReference>
<evidence type="ECO:0000313" key="2">
    <source>
        <dbReference type="EMBL" id="SMC22578.1"/>
    </source>
</evidence>
<sequence>MSYCQLVVFNLGFEEYAVNISYAQEILRIPKITRIPNVPNFVEGIINLRGKVIPIFDLKKRFGIDESERGIDSRLLILELDGIRLGIIVDDVSEVIKMESDSIEHLVNEMAGISKNSIEGISILGERIIIILNILKLKTEIFKYNLQKELI</sequence>
<protein>
    <submittedName>
        <fullName evidence="2">Purine-binding chemotaxis protein CheW</fullName>
    </submittedName>
</protein>
<dbReference type="SUPFAM" id="SSF50341">
    <property type="entry name" value="CheW-like"/>
    <property type="match status" value="1"/>
</dbReference>
<dbReference type="InterPro" id="IPR002545">
    <property type="entry name" value="CheW-lke_dom"/>
</dbReference>
<dbReference type="Proteomes" id="UP000192468">
    <property type="component" value="Unassembled WGS sequence"/>
</dbReference>
<feature type="domain" description="CheW-like" evidence="1">
    <location>
        <begin position="3"/>
        <end position="143"/>
    </location>
</feature>
<dbReference type="InterPro" id="IPR039315">
    <property type="entry name" value="CheW"/>
</dbReference>
<evidence type="ECO:0000259" key="1">
    <source>
        <dbReference type="PROSITE" id="PS50851"/>
    </source>
</evidence>
<dbReference type="GO" id="GO:0005829">
    <property type="term" value="C:cytosol"/>
    <property type="evidence" value="ECO:0007669"/>
    <property type="project" value="TreeGrafter"/>
</dbReference>
<dbReference type="SMART" id="SM00260">
    <property type="entry name" value="CheW"/>
    <property type="match status" value="1"/>
</dbReference>
<dbReference type="OrthoDB" id="9794382at2"/>
<dbReference type="Pfam" id="PF01584">
    <property type="entry name" value="CheW"/>
    <property type="match status" value="1"/>
</dbReference>
<name>A0A1W1XGC5_9CLOT</name>
<dbReference type="STRING" id="1121291.SAMN02745134_01643"/>
<keyword evidence="3" id="KW-1185">Reference proteome</keyword>
<accession>A0A1W1XGC5</accession>
<dbReference type="GO" id="GO:0006935">
    <property type="term" value="P:chemotaxis"/>
    <property type="evidence" value="ECO:0007669"/>
    <property type="project" value="InterPro"/>
</dbReference>
<dbReference type="PANTHER" id="PTHR22617:SF23">
    <property type="entry name" value="CHEMOTAXIS PROTEIN CHEW"/>
    <property type="match status" value="1"/>
</dbReference>
<dbReference type="InterPro" id="IPR036061">
    <property type="entry name" value="CheW-like_dom_sf"/>
</dbReference>
<organism evidence="2 3">
    <name type="scientific">Clostridium acidisoli DSM 12555</name>
    <dbReference type="NCBI Taxonomy" id="1121291"/>
    <lineage>
        <taxon>Bacteria</taxon>
        <taxon>Bacillati</taxon>
        <taxon>Bacillota</taxon>
        <taxon>Clostridia</taxon>
        <taxon>Eubacteriales</taxon>
        <taxon>Clostridiaceae</taxon>
        <taxon>Clostridium</taxon>
    </lineage>
</organism>
<dbReference type="Gene3D" id="2.30.30.40">
    <property type="entry name" value="SH3 Domains"/>
    <property type="match status" value="1"/>
</dbReference>
<gene>
    <name evidence="2" type="ORF">SAMN02745134_01643</name>
</gene>
<dbReference type="PROSITE" id="PS50851">
    <property type="entry name" value="CHEW"/>
    <property type="match status" value="1"/>
</dbReference>
<evidence type="ECO:0000313" key="3">
    <source>
        <dbReference type="Proteomes" id="UP000192468"/>
    </source>
</evidence>
<dbReference type="Gene3D" id="2.40.50.180">
    <property type="entry name" value="CheA-289, Domain 4"/>
    <property type="match status" value="1"/>
</dbReference>
<dbReference type="RefSeq" id="WP_084115132.1">
    <property type="nucleotide sequence ID" value="NZ_FWXH01000004.1"/>
</dbReference>
<dbReference type="EMBL" id="FWXH01000004">
    <property type="protein sequence ID" value="SMC22578.1"/>
    <property type="molecule type" value="Genomic_DNA"/>
</dbReference>
<dbReference type="AlphaFoldDB" id="A0A1W1XGC5"/>
<dbReference type="PANTHER" id="PTHR22617">
    <property type="entry name" value="CHEMOTAXIS SENSOR HISTIDINE KINASE-RELATED"/>
    <property type="match status" value="1"/>
</dbReference>